<comment type="caution">
    <text evidence="2">The sequence shown here is derived from an EMBL/GenBank/DDBJ whole genome shotgun (WGS) entry which is preliminary data.</text>
</comment>
<gene>
    <name evidence="2" type="ORF">TL16_g07743</name>
</gene>
<evidence type="ECO:0000256" key="1">
    <source>
        <dbReference type="SAM" id="MobiDB-lite"/>
    </source>
</evidence>
<protein>
    <submittedName>
        <fullName evidence="2">Uncharacterized protein</fullName>
    </submittedName>
</protein>
<dbReference type="EMBL" id="BLQM01000247">
    <property type="protein sequence ID" value="GMH78287.1"/>
    <property type="molecule type" value="Genomic_DNA"/>
</dbReference>
<accession>A0A9W7EGW3</accession>
<evidence type="ECO:0000313" key="3">
    <source>
        <dbReference type="Proteomes" id="UP001162640"/>
    </source>
</evidence>
<dbReference type="AlphaFoldDB" id="A0A9W7EGW3"/>
<evidence type="ECO:0000313" key="2">
    <source>
        <dbReference type="EMBL" id="GMH78287.1"/>
    </source>
</evidence>
<organism evidence="2 3">
    <name type="scientific">Triparma laevis f. inornata</name>
    <dbReference type="NCBI Taxonomy" id="1714386"/>
    <lineage>
        <taxon>Eukaryota</taxon>
        <taxon>Sar</taxon>
        <taxon>Stramenopiles</taxon>
        <taxon>Ochrophyta</taxon>
        <taxon>Bolidophyceae</taxon>
        <taxon>Parmales</taxon>
        <taxon>Triparmaceae</taxon>
        <taxon>Triparma</taxon>
    </lineage>
</organism>
<feature type="region of interest" description="Disordered" evidence="1">
    <location>
        <begin position="267"/>
        <end position="315"/>
    </location>
</feature>
<name>A0A9W7EGW3_9STRA</name>
<feature type="compositionally biased region" description="Basic and acidic residues" evidence="1">
    <location>
        <begin position="280"/>
        <end position="290"/>
    </location>
</feature>
<dbReference type="Proteomes" id="UP001162640">
    <property type="component" value="Unassembled WGS sequence"/>
</dbReference>
<sequence length="315" mass="35723">MLGLLTADETKACDTESAIQAAIDEKMATMFKNKTAMAGIVDFTAREKATALQTKMLDELGAADVDGAHATFDQLKVKYQLAKATWYEEEFQAAMNEIAAIFNDAKSCEEICEHYGIDNTDGRWSKKLRVEVFNLDHNIDEVVMVKFGPPKSFPRALEKMEQGKTLRDLNRVTFEFEGPLLMALCFEVLNKKSNIHGLKNKYLQETFKEPPNLHMNLEIKDGWLCEVQMLFRDILLIKKELYKFYDVNRADAPFVVVGKLFKFLADPEDKPRSSTIPHGNAKDAETESLKREKRSLKKGERAPNQALSREAPACT</sequence>
<reference evidence="3" key="1">
    <citation type="journal article" date="2023" name="Commun. Biol.">
        <title>Genome analysis of Parmales, the sister group of diatoms, reveals the evolutionary specialization of diatoms from phago-mixotrophs to photoautotrophs.</title>
        <authorList>
            <person name="Ban H."/>
            <person name="Sato S."/>
            <person name="Yoshikawa S."/>
            <person name="Yamada K."/>
            <person name="Nakamura Y."/>
            <person name="Ichinomiya M."/>
            <person name="Sato N."/>
            <person name="Blanc-Mathieu R."/>
            <person name="Endo H."/>
            <person name="Kuwata A."/>
            <person name="Ogata H."/>
        </authorList>
    </citation>
    <scope>NUCLEOTIDE SEQUENCE [LARGE SCALE GENOMIC DNA]</scope>
</reference>
<proteinExistence type="predicted"/>